<dbReference type="STRING" id="1415166.NONO_c18880"/>
<evidence type="ECO:0000313" key="1">
    <source>
        <dbReference type="EMBL" id="AHH16688.1"/>
    </source>
</evidence>
<keyword evidence="2" id="KW-1185">Reference proteome</keyword>
<dbReference type="KEGG" id="nno:NONO_c18880"/>
<evidence type="ECO:0000313" key="2">
    <source>
        <dbReference type="Proteomes" id="UP000019150"/>
    </source>
</evidence>
<gene>
    <name evidence="1" type="ORF">NONO_c18880</name>
</gene>
<dbReference type="AlphaFoldDB" id="W5TCH3"/>
<name>W5TCH3_9NOCA</name>
<accession>W5TCH3</accession>
<protein>
    <submittedName>
        <fullName evidence="1">Uncharacterized protein</fullName>
    </submittedName>
</protein>
<proteinExistence type="predicted"/>
<sequence length="467" mass="48213">MVPGGGGTLMQAVQLAALAPAPEGVTAALNAVNGFDTALVDGFARVTDGQGAALAALGAAVAGSPLAETVAAAVSKVGTGAIGADEVTALAAARAALLGAVHDALLDQADTALSRKRSEWTEASDAGAPSPLAAGSRAWLAEVAIAGWRGVDHDLVAAADHTVESLLAEPALRRAAVLLDGFTAELSACAPVATMDRVPARRWADLWTRALLLSWRGTETVGSELVSGRLLPLGVDVHEHGTAVQAQVHGVLEVTGAPSRRVRVSVAAAKVDTIVGPAVWQLLGAHQQLLTALAERRALELTDMPLSATGDLLWDDDRAKAGETADPFVTATVQLPQTQAPAVAPLDRDPVHIAEPVLLEGYRVRDGVLELDDQRIRVELDALAAAGPLTAAVVTGSSTLIGLLRWDADGWSVRPLAVQRKVKNTLTPLHNGDWALGPTDPKVAKAQAKSGNAVAVLRERAGRLLRQ</sequence>
<dbReference type="HOGENOM" id="CLU_692455_0_0_11"/>
<dbReference type="Proteomes" id="UP000019150">
    <property type="component" value="Chromosome"/>
</dbReference>
<dbReference type="EMBL" id="CP006850">
    <property type="protein sequence ID" value="AHH16688.1"/>
    <property type="molecule type" value="Genomic_DNA"/>
</dbReference>
<dbReference type="eggNOG" id="ENOG5030KHX">
    <property type="taxonomic scope" value="Bacteria"/>
</dbReference>
<organism evidence="1 2">
    <name type="scientific">Nocardia nova SH22a</name>
    <dbReference type="NCBI Taxonomy" id="1415166"/>
    <lineage>
        <taxon>Bacteria</taxon>
        <taxon>Bacillati</taxon>
        <taxon>Actinomycetota</taxon>
        <taxon>Actinomycetes</taxon>
        <taxon>Mycobacteriales</taxon>
        <taxon>Nocardiaceae</taxon>
        <taxon>Nocardia</taxon>
    </lineage>
</organism>
<reference evidence="1 2" key="1">
    <citation type="journal article" date="2014" name="Appl. Environ. Microbiol.">
        <title>Insights into the Microbial Degradation of Rubber and Gutta-Percha by Analysis of the Complete Genome of Nocardia nova SH22a.</title>
        <authorList>
            <person name="Luo Q."/>
            <person name="Hiessl S."/>
            <person name="Poehlein A."/>
            <person name="Daniel R."/>
            <person name="Steinbuchel A."/>
        </authorList>
    </citation>
    <scope>NUCLEOTIDE SEQUENCE [LARGE SCALE GENOMIC DNA]</scope>
    <source>
        <strain evidence="1">SH22a</strain>
    </source>
</reference>
<dbReference type="PATRIC" id="fig|1415166.3.peg.1912"/>